<dbReference type="PANTHER" id="PTHR43711:SF1">
    <property type="entry name" value="HISTIDINE KINASE 1"/>
    <property type="match status" value="1"/>
</dbReference>
<evidence type="ECO:0000256" key="2">
    <source>
        <dbReference type="ARBA" id="ARBA00012438"/>
    </source>
</evidence>
<dbReference type="Pfam" id="PF00512">
    <property type="entry name" value="HisKA"/>
    <property type="match status" value="1"/>
</dbReference>
<dbReference type="Gene3D" id="1.25.40.10">
    <property type="entry name" value="Tetratricopeptide repeat domain"/>
    <property type="match status" value="2"/>
</dbReference>
<dbReference type="PROSITE" id="PS50109">
    <property type="entry name" value="HIS_KIN"/>
    <property type="match status" value="1"/>
</dbReference>
<dbReference type="EMBL" id="FRAA01000002">
    <property type="protein sequence ID" value="SHJ95792.1"/>
    <property type="molecule type" value="Genomic_DNA"/>
</dbReference>
<dbReference type="SMART" id="SM00028">
    <property type="entry name" value="TPR"/>
    <property type="match status" value="4"/>
</dbReference>
<proteinExistence type="predicted"/>
<dbReference type="InterPro" id="IPR050736">
    <property type="entry name" value="Sensor_HK_Regulatory"/>
</dbReference>
<feature type="repeat" description="TPR" evidence="7">
    <location>
        <begin position="127"/>
        <end position="160"/>
    </location>
</feature>
<evidence type="ECO:0000259" key="9">
    <source>
        <dbReference type="PROSITE" id="PS50109"/>
    </source>
</evidence>
<dbReference type="Pfam" id="PF13181">
    <property type="entry name" value="TPR_8"/>
    <property type="match status" value="2"/>
</dbReference>
<keyword evidence="8" id="KW-1133">Transmembrane helix</keyword>
<protein>
    <recommendedName>
        <fullName evidence="2">histidine kinase</fullName>
        <ecNumber evidence="2">2.7.13.3</ecNumber>
    </recommendedName>
</protein>
<evidence type="ECO:0000313" key="10">
    <source>
        <dbReference type="EMBL" id="SHJ95792.1"/>
    </source>
</evidence>
<evidence type="ECO:0000256" key="4">
    <source>
        <dbReference type="ARBA" id="ARBA00022679"/>
    </source>
</evidence>
<sequence>MYLFDMKRYILVLLSFLLLLSSYSYSQSLRVEGIKKSLSTAKEDSSKVRLLNELVHELSYGDKYEALPRVYQSIALAKRISFDDGLYDAYDLLGVIYLDKGILDSAEIFMLKALRYYEKKDDQQSLFKIYQNLGHVHVQRGSFENAESYYSKEYAIAKRLGDHRLMGNAHNDKASLYINIGWNSIEVKNDTVAQMNYFEKAVPHIHKAIGYFKQAEYERGVALAYGNLAILQEEMYELDASKQSMQAAMAYFERMNYTVYLVSAYNHFNKIYQKMGLYDSALFYLEKSLDLSRVLESKIDTRNVYGQFSSLYVQLGDFEKALSYHHQYDELNDQILSESKQATIDELEVAYAMNRRDHDLALSELENKKQKIVIVSGAILMIALMLMMFFFWKKGQKEKKLNIELAQKSAQLKKSNLLIAQQNAQLTESYNELNNLTAVVAHDLRTPLNNLKALNSLVKMSGSLNPEQHELHDKSLQVIEGGESLINDIVNLTRMENVAEVSFEQLHLNSWMAEEIEIHAAYAEQKNISFEMHASTDEIYLVTDKESLTRIMDNLLSNAIKFSNPSKRVLVMLQDTGDDVTISVTDQGPGMTDEDVTNAFQRFKKLSARPTGGENSTGLGLSIVKTLVEKLGGTITIESQLGVGTTFHMRLAHSKGNKQSLNEKNRSGIASV</sequence>
<dbReference type="Gene3D" id="3.30.565.10">
    <property type="entry name" value="Histidine kinase-like ATPase, C-terminal domain"/>
    <property type="match status" value="1"/>
</dbReference>
<dbReference type="GO" id="GO:0000155">
    <property type="term" value="F:phosphorelay sensor kinase activity"/>
    <property type="evidence" value="ECO:0007669"/>
    <property type="project" value="InterPro"/>
</dbReference>
<gene>
    <name evidence="10" type="ORF">SAMN04488028_102279</name>
</gene>
<dbReference type="InterPro" id="IPR036097">
    <property type="entry name" value="HisK_dim/P_sf"/>
</dbReference>
<keyword evidence="6" id="KW-0902">Two-component regulatory system</keyword>
<dbReference type="CDD" id="cd00082">
    <property type="entry name" value="HisKA"/>
    <property type="match status" value="1"/>
</dbReference>
<dbReference type="Gene3D" id="1.10.287.130">
    <property type="match status" value="1"/>
</dbReference>
<dbReference type="EC" id="2.7.13.3" evidence="2"/>
<evidence type="ECO:0000256" key="5">
    <source>
        <dbReference type="ARBA" id="ARBA00022777"/>
    </source>
</evidence>
<organism evidence="10 11">
    <name type="scientific">Reichenbachiella agariperforans</name>
    <dbReference type="NCBI Taxonomy" id="156994"/>
    <lineage>
        <taxon>Bacteria</taxon>
        <taxon>Pseudomonadati</taxon>
        <taxon>Bacteroidota</taxon>
        <taxon>Cytophagia</taxon>
        <taxon>Cytophagales</taxon>
        <taxon>Reichenbachiellaceae</taxon>
        <taxon>Reichenbachiella</taxon>
    </lineage>
</organism>
<reference evidence="11" key="1">
    <citation type="submission" date="2016-11" db="EMBL/GenBank/DDBJ databases">
        <authorList>
            <person name="Varghese N."/>
            <person name="Submissions S."/>
        </authorList>
    </citation>
    <scope>NUCLEOTIDE SEQUENCE [LARGE SCALE GENOMIC DNA]</scope>
    <source>
        <strain evidence="11">DSM 26134</strain>
    </source>
</reference>
<dbReference type="CDD" id="cd00075">
    <property type="entry name" value="HATPase"/>
    <property type="match status" value="1"/>
</dbReference>
<dbReference type="PANTHER" id="PTHR43711">
    <property type="entry name" value="TWO-COMPONENT HISTIDINE KINASE"/>
    <property type="match status" value="1"/>
</dbReference>
<feature type="domain" description="Histidine kinase" evidence="9">
    <location>
        <begin position="439"/>
        <end position="655"/>
    </location>
</feature>
<dbReference type="InterPro" id="IPR011990">
    <property type="entry name" value="TPR-like_helical_dom_sf"/>
</dbReference>
<dbReference type="InterPro" id="IPR003661">
    <property type="entry name" value="HisK_dim/P_dom"/>
</dbReference>
<keyword evidence="11" id="KW-1185">Reference proteome</keyword>
<dbReference type="SMART" id="SM00387">
    <property type="entry name" value="HATPase_c"/>
    <property type="match status" value="1"/>
</dbReference>
<dbReference type="FunFam" id="3.30.565.10:FF:000006">
    <property type="entry name" value="Sensor histidine kinase WalK"/>
    <property type="match status" value="1"/>
</dbReference>
<dbReference type="InterPro" id="IPR004358">
    <property type="entry name" value="Sig_transdc_His_kin-like_C"/>
</dbReference>
<dbReference type="Proteomes" id="UP000184474">
    <property type="component" value="Unassembled WGS sequence"/>
</dbReference>
<evidence type="ECO:0000313" key="11">
    <source>
        <dbReference type="Proteomes" id="UP000184474"/>
    </source>
</evidence>
<dbReference type="Pfam" id="PF02518">
    <property type="entry name" value="HATPase_c"/>
    <property type="match status" value="1"/>
</dbReference>
<dbReference type="PROSITE" id="PS50005">
    <property type="entry name" value="TPR"/>
    <property type="match status" value="1"/>
</dbReference>
<comment type="catalytic activity">
    <reaction evidence="1">
        <text>ATP + protein L-histidine = ADP + protein N-phospho-L-histidine.</text>
        <dbReference type="EC" id="2.7.13.3"/>
    </reaction>
</comment>
<keyword evidence="8" id="KW-0812">Transmembrane</keyword>
<dbReference type="SUPFAM" id="SSF47384">
    <property type="entry name" value="Homodimeric domain of signal transducing histidine kinase"/>
    <property type="match status" value="1"/>
</dbReference>
<name>A0A1M6NJR4_REIAG</name>
<keyword evidence="3" id="KW-0597">Phosphoprotein</keyword>
<dbReference type="InterPro" id="IPR019734">
    <property type="entry name" value="TPR_rpt"/>
</dbReference>
<keyword evidence="8" id="KW-0472">Membrane</keyword>
<dbReference type="AlphaFoldDB" id="A0A1M6NJR4"/>
<evidence type="ECO:0000256" key="8">
    <source>
        <dbReference type="SAM" id="Phobius"/>
    </source>
</evidence>
<dbReference type="SUPFAM" id="SSF55874">
    <property type="entry name" value="ATPase domain of HSP90 chaperone/DNA topoisomerase II/histidine kinase"/>
    <property type="match status" value="1"/>
</dbReference>
<keyword evidence="7" id="KW-0802">TPR repeat</keyword>
<dbReference type="PRINTS" id="PR00344">
    <property type="entry name" value="BCTRLSENSOR"/>
</dbReference>
<feature type="transmembrane region" description="Helical" evidence="8">
    <location>
        <begin position="372"/>
        <end position="392"/>
    </location>
</feature>
<dbReference type="InterPro" id="IPR036890">
    <property type="entry name" value="HATPase_C_sf"/>
</dbReference>
<dbReference type="STRING" id="156994.SAMN04488028_102279"/>
<dbReference type="InterPro" id="IPR003594">
    <property type="entry name" value="HATPase_dom"/>
</dbReference>
<evidence type="ECO:0000256" key="3">
    <source>
        <dbReference type="ARBA" id="ARBA00022553"/>
    </source>
</evidence>
<dbReference type="SUPFAM" id="SSF48452">
    <property type="entry name" value="TPR-like"/>
    <property type="match status" value="2"/>
</dbReference>
<keyword evidence="4" id="KW-0808">Transferase</keyword>
<dbReference type="SMART" id="SM00388">
    <property type="entry name" value="HisKA"/>
    <property type="match status" value="1"/>
</dbReference>
<accession>A0A1M6NJR4</accession>
<evidence type="ECO:0000256" key="7">
    <source>
        <dbReference type="PROSITE-ProRule" id="PRU00339"/>
    </source>
</evidence>
<evidence type="ECO:0000256" key="6">
    <source>
        <dbReference type="ARBA" id="ARBA00023012"/>
    </source>
</evidence>
<dbReference type="InterPro" id="IPR005467">
    <property type="entry name" value="His_kinase_dom"/>
</dbReference>
<dbReference type="Pfam" id="PF13424">
    <property type="entry name" value="TPR_12"/>
    <property type="match status" value="1"/>
</dbReference>
<keyword evidence="5 10" id="KW-0418">Kinase</keyword>
<evidence type="ECO:0000256" key="1">
    <source>
        <dbReference type="ARBA" id="ARBA00000085"/>
    </source>
</evidence>